<protein>
    <recommendedName>
        <fullName evidence="3">Non-homologous end joining protein Ku</fullName>
    </recommendedName>
</protein>
<name>A0A542CSE5_AMYCI</name>
<evidence type="ECO:0000256" key="3">
    <source>
        <dbReference type="HAMAP-Rule" id="MF_01875"/>
    </source>
</evidence>
<comment type="caution">
    <text evidence="7">The sequence shown here is derived from an EMBL/GenBank/DDBJ whole genome shotgun (WGS) entry which is preliminary data.</text>
</comment>
<dbReference type="FunFam" id="2.40.290.10:FF:000004">
    <property type="entry name" value="Non-homologous end joining protein Ku"/>
    <property type="match status" value="1"/>
</dbReference>
<evidence type="ECO:0000256" key="2">
    <source>
        <dbReference type="ARBA" id="ARBA00023172"/>
    </source>
</evidence>
<dbReference type="OrthoDB" id="9795084at2"/>
<evidence type="ECO:0000256" key="5">
    <source>
        <dbReference type="SAM" id="SignalP"/>
    </source>
</evidence>
<keyword evidence="3" id="KW-0234">DNA repair</keyword>
<feature type="chain" id="PRO_5038600943" description="Non-homologous end joining protein Ku" evidence="5">
    <location>
        <begin position="23"/>
        <end position="321"/>
    </location>
</feature>
<comment type="similarity">
    <text evidence="3">Belongs to the prokaryotic Ku family.</text>
</comment>
<comment type="function">
    <text evidence="3">With LigD forms a non-homologous end joining (NHEJ) DNA repair enzyme, which repairs dsDNA breaks with reduced fidelity. Binds linear dsDNA with 5'- and 3'- overhangs but not closed circular dsDNA nor ssDNA. Recruits and stimulates the ligase activity of LigD.</text>
</comment>
<evidence type="ECO:0000259" key="6">
    <source>
        <dbReference type="SMART" id="SM00559"/>
    </source>
</evidence>
<dbReference type="EMBL" id="VFML01000002">
    <property type="protein sequence ID" value="TQI93747.1"/>
    <property type="molecule type" value="Genomic_DNA"/>
</dbReference>
<feature type="compositionally biased region" description="Low complexity" evidence="4">
    <location>
        <begin position="279"/>
        <end position="306"/>
    </location>
</feature>
<reference evidence="7 8" key="1">
    <citation type="submission" date="2019-06" db="EMBL/GenBank/DDBJ databases">
        <title>Sequencing the genomes of 1000 actinobacteria strains.</title>
        <authorList>
            <person name="Klenk H.-P."/>
        </authorList>
    </citation>
    <scope>NUCLEOTIDE SEQUENCE [LARGE SCALE GENOMIC DNA]</scope>
    <source>
        <strain evidence="7 8">DSM 45679</strain>
    </source>
</reference>
<accession>A0A542CSE5</accession>
<sequence length="321" mass="34853">MRAMWKGAVSFGLVSIPIHLYAATESKNINFRQVHEADGGRIQYKRFCSAEDKEVPYAEIAKGYELPDGGMVVLTSADLEEIPLSTSKTIDVLEFVPLEAIDPIYYDRTYYLEPQKAATKPYVLLRDALHKSGQVAVVKVAIRQRESLALLRVVSDVLVMTTMLWPDEVRTPDFAFLQEEPPQVRSQELTMASSLIDSLSDTVFEPEKYEDTYRQALESLIQAKIEGDDTTTAPAAKHEADVTDLLTALQASVSAAKKDRESSAEPAKRATGGSGGAAGRSTASKTKGTGSRSTTSKSGSDGSAKSAAKKPTKSRRSPKSA</sequence>
<comment type="subunit">
    <text evidence="3">Homodimer. Interacts with LigD.</text>
</comment>
<dbReference type="SUPFAM" id="SSF100939">
    <property type="entry name" value="SPOC domain-like"/>
    <property type="match status" value="1"/>
</dbReference>
<feature type="compositionally biased region" description="Basic and acidic residues" evidence="4">
    <location>
        <begin position="256"/>
        <end position="268"/>
    </location>
</feature>
<evidence type="ECO:0000313" key="8">
    <source>
        <dbReference type="Proteomes" id="UP000320876"/>
    </source>
</evidence>
<evidence type="ECO:0000256" key="1">
    <source>
        <dbReference type="ARBA" id="ARBA00023125"/>
    </source>
</evidence>
<dbReference type="InterPro" id="IPR016194">
    <property type="entry name" value="SPOC-like_C_dom_sf"/>
</dbReference>
<keyword evidence="3" id="KW-0227">DNA damage</keyword>
<dbReference type="PANTHER" id="PTHR41251:SF1">
    <property type="entry name" value="NON-HOMOLOGOUS END JOINING PROTEIN KU"/>
    <property type="match status" value="1"/>
</dbReference>
<proteinExistence type="inferred from homology"/>
<dbReference type="CDD" id="cd00789">
    <property type="entry name" value="KU_like"/>
    <property type="match status" value="1"/>
</dbReference>
<keyword evidence="5" id="KW-0732">Signal</keyword>
<dbReference type="Gene3D" id="2.40.290.10">
    <property type="match status" value="1"/>
</dbReference>
<dbReference type="InterPro" id="IPR009187">
    <property type="entry name" value="Prok_Ku"/>
</dbReference>
<dbReference type="PIRSF" id="PIRSF006493">
    <property type="entry name" value="Prok_Ku"/>
    <property type="match status" value="1"/>
</dbReference>
<dbReference type="PANTHER" id="PTHR41251">
    <property type="entry name" value="NON-HOMOLOGOUS END JOINING PROTEIN KU"/>
    <property type="match status" value="1"/>
</dbReference>
<dbReference type="SMART" id="SM00559">
    <property type="entry name" value="Ku78"/>
    <property type="match status" value="1"/>
</dbReference>
<dbReference type="HAMAP" id="MF_01875">
    <property type="entry name" value="Prokaryotic_Ku"/>
    <property type="match status" value="1"/>
</dbReference>
<dbReference type="GO" id="GO:0003690">
    <property type="term" value="F:double-stranded DNA binding"/>
    <property type="evidence" value="ECO:0007669"/>
    <property type="project" value="UniProtKB-UniRule"/>
</dbReference>
<dbReference type="NCBIfam" id="TIGR02772">
    <property type="entry name" value="Ku_bact"/>
    <property type="match status" value="1"/>
</dbReference>
<dbReference type="GO" id="GO:0006303">
    <property type="term" value="P:double-strand break repair via nonhomologous end joining"/>
    <property type="evidence" value="ECO:0007669"/>
    <property type="project" value="UniProtKB-UniRule"/>
</dbReference>
<feature type="compositionally biased region" description="Basic residues" evidence="4">
    <location>
        <begin position="307"/>
        <end position="321"/>
    </location>
</feature>
<keyword evidence="1 3" id="KW-0238">DNA-binding</keyword>
<feature type="signal peptide" evidence="5">
    <location>
        <begin position="1"/>
        <end position="22"/>
    </location>
</feature>
<feature type="region of interest" description="Disordered" evidence="4">
    <location>
        <begin position="254"/>
        <end position="321"/>
    </location>
</feature>
<dbReference type="GO" id="GO:0006310">
    <property type="term" value="P:DNA recombination"/>
    <property type="evidence" value="ECO:0007669"/>
    <property type="project" value="UniProtKB-KW"/>
</dbReference>
<organism evidence="7 8">
    <name type="scientific">Amycolatopsis cihanbeyliensis</name>
    <dbReference type="NCBI Taxonomy" id="1128664"/>
    <lineage>
        <taxon>Bacteria</taxon>
        <taxon>Bacillati</taxon>
        <taxon>Actinomycetota</taxon>
        <taxon>Actinomycetes</taxon>
        <taxon>Pseudonocardiales</taxon>
        <taxon>Pseudonocardiaceae</taxon>
        <taxon>Amycolatopsis</taxon>
    </lineage>
</organism>
<dbReference type="Pfam" id="PF02735">
    <property type="entry name" value="Ku"/>
    <property type="match status" value="1"/>
</dbReference>
<keyword evidence="2 3" id="KW-0233">DNA recombination</keyword>
<keyword evidence="8" id="KW-1185">Reference proteome</keyword>
<gene>
    <name evidence="3" type="primary">ku</name>
    <name evidence="7" type="ORF">FB471_5888</name>
</gene>
<dbReference type="RefSeq" id="WP_142002813.1">
    <property type="nucleotide sequence ID" value="NZ_VFML01000002.1"/>
</dbReference>
<feature type="domain" description="Ku" evidence="6">
    <location>
        <begin position="52"/>
        <end position="180"/>
    </location>
</feature>
<evidence type="ECO:0000256" key="4">
    <source>
        <dbReference type="SAM" id="MobiDB-lite"/>
    </source>
</evidence>
<evidence type="ECO:0000313" key="7">
    <source>
        <dbReference type="EMBL" id="TQI93747.1"/>
    </source>
</evidence>
<dbReference type="AlphaFoldDB" id="A0A542CSE5"/>
<dbReference type="InterPro" id="IPR006164">
    <property type="entry name" value="DNA_bd_Ku70/Ku80"/>
</dbReference>
<dbReference type="Proteomes" id="UP000320876">
    <property type="component" value="Unassembled WGS sequence"/>
</dbReference>